<name>A0A9P4LPQ7_9PLEO</name>
<keyword evidence="2" id="KW-1133">Transmembrane helix</keyword>
<gene>
    <name evidence="3" type="ORF">EK21DRAFT_86217</name>
</gene>
<feature type="transmembrane region" description="Helical" evidence="2">
    <location>
        <begin position="106"/>
        <end position="126"/>
    </location>
</feature>
<keyword evidence="2" id="KW-0472">Membrane</keyword>
<proteinExistence type="predicted"/>
<keyword evidence="4" id="KW-1185">Reference proteome</keyword>
<evidence type="ECO:0000256" key="1">
    <source>
        <dbReference type="SAM" id="MobiDB-lite"/>
    </source>
</evidence>
<dbReference type="EMBL" id="ML978166">
    <property type="protein sequence ID" value="KAF2033408.1"/>
    <property type="molecule type" value="Genomic_DNA"/>
</dbReference>
<sequence>MSGTQRNRQGNARTSWHFVSAAGEAGKPTLLFNDRVAASFLLRKGIVLWSQTGIDCAHDRVSAADVCTREWILVDVLRFQPGEGTEDVRKTYFLGGRMSATETQTWNLVFSAWCGALAIITLRYLYFGLPDPEIPAHLSRSPTPTPPTSDLSQPATHYQSDDAFQSMHEASEGYQFEGEVEDYFGLEHLSPESQSSEPIWSRAPSPLPSPRSINEPVAFDHWTRRLFALSIVEDISYLRYALLPLMVLALISRPNSNERALCLGQFERFKQFMAYERAGSTPIGGSPLDFDIRWDLLYAYSAEVEQLRGEDLVYLEPKLRGSAPEWNWFHMLKRIDLKNCWPASSGQMHMELGTEAFASNVLSAYCTE</sequence>
<evidence type="ECO:0000313" key="4">
    <source>
        <dbReference type="Proteomes" id="UP000799777"/>
    </source>
</evidence>
<comment type="caution">
    <text evidence="3">The sequence shown here is derived from an EMBL/GenBank/DDBJ whole genome shotgun (WGS) entry which is preliminary data.</text>
</comment>
<dbReference type="Proteomes" id="UP000799777">
    <property type="component" value="Unassembled WGS sequence"/>
</dbReference>
<feature type="region of interest" description="Disordered" evidence="1">
    <location>
        <begin position="137"/>
        <end position="156"/>
    </location>
</feature>
<evidence type="ECO:0000256" key="2">
    <source>
        <dbReference type="SAM" id="Phobius"/>
    </source>
</evidence>
<organism evidence="3 4">
    <name type="scientific">Setomelanomma holmii</name>
    <dbReference type="NCBI Taxonomy" id="210430"/>
    <lineage>
        <taxon>Eukaryota</taxon>
        <taxon>Fungi</taxon>
        <taxon>Dikarya</taxon>
        <taxon>Ascomycota</taxon>
        <taxon>Pezizomycotina</taxon>
        <taxon>Dothideomycetes</taxon>
        <taxon>Pleosporomycetidae</taxon>
        <taxon>Pleosporales</taxon>
        <taxon>Pleosporineae</taxon>
        <taxon>Phaeosphaeriaceae</taxon>
        <taxon>Setomelanomma</taxon>
    </lineage>
</organism>
<dbReference type="AlphaFoldDB" id="A0A9P4LPQ7"/>
<dbReference type="OrthoDB" id="5386330at2759"/>
<accession>A0A9P4LPQ7</accession>
<reference evidence="3" key="1">
    <citation type="journal article" date="2020" name="Stud. Mycol.">
        <title>101 Dothideomycetes genomes: a test case for predicting lifestyles and emergence of pathogens.</title>
        <authorList>
            <person name="Haridas S."/>
            <person name="Albert R."/>
            <person name="Binder M."/>
            <person name="Bloem J."/>
            <person name="Labutti K."/>
            <person name="Salamov A."/>
            <person name="Andreopoulos B."/>
            <person name="Baker S."/>
            <person name="Barry K."/>
            <person name="Bills G."/>
            <person name="Bluhm B."/>
            <person name="Cannon C."/>
            <person name="Castanera R."/>
            <person name="Culley D."/>
            <person name="Daum C."/>
            <person name="Ezra D."/>
            <person name="Gonzalez J."/>
            <person name="Henrissat B."/>
            <person name="Kuo A."/>
            <person name="Liang C."/>
            <person name="Lipzen A."/>
            <person name="Lutzoni F."/>
            <person name="Magnuson J."/>
            <person name="Mondo S."/>
            <person name="Nolan M."/>
            <person name="Ohm R."/>
            <person name="Pangilinan J."/>
            <person name="Park H.-J."/>
            <person name="Ramirez L."/>
            <person name="Alfaro M."/>
            <person name="Sun H."/>
            <person name="Tritt A."/>
            <person name="Yoshinaga Y."/>
            <person name="Zwiers L.-H."/>
            <person name="Turgeon B."/>
            <person name="Goodwin S."/>
            <person name="Spatafora J."/>
            <person name="Crous P."/>
            <person name="Grigoriev I."/>
        </authorList>
    </citation>
    <scope>NUCLEOTIDE SEQUENCE</scope>
    <source>
        <strain evidence="3">CBS 110217</strain>
    </source>
</reference>
<keyword evidence="2" id="KW-0812">Transmembrane</keyword>
<protein>
    <submittedName>
        <fullName evidence="3">Uncharacterized protein</fullName>
    </submittedName>
</protein>
<evidence type="ECO:0000313" key="3">
    <source>
        <dbReference type="EMBL" id="KAF2033408.1"/>
    </source>
</evidence>